<dbReference type="SUPFAM" id="SSF51695">
    <property type="entry name" value="PLC-like phosphodiesterases"/>
    <property type="match status" value="1"/>
</dbReference>
<organism evidence="2 6">
    <name type="scientific">Bacteroides cellulosilyticus</name>
    <dbReference type="NCBI Taxonomy" id="246787"/>
    <lineage>
        <taxon>Bacteria</taxon>
        <taxon>Pseudomonadati</taxon>
        <taxon>Bacteroidota</taxon>
        <taxon>Bacteroidia</taxon>
        <taxon>Bacteroidales</taxon>
        <taxon>Bacteroidaceae</taxon>
        <taxon>Bacteroides</taxon>
    </lineage>
</organism>
<dbReference type="Gene3D" id="3.20.20.190">
    <property type="entry name" value="Phosphatidylinositol (PI) phosphodiesterase"/>
    <property type="match status" value="1"/>
</dbReference>
<dbReference type="GO" id="GO:0008081">
    <property type="term" value="F:phosphoric diester hydrolase activity"/>
    <property type="evidence" value="ECO:0007669"/>
    <property type="project" value="InterPro"/>
</dbReference>
<reference evidence="7 8" key="2">
    <citation type="journal article" date="2019" name="Nat. Med.">
        <title>A library of human gut bacterial isolates paired with longitudinal multiomics data enables mechanistic microbiome research.</title>
        <authorList>
            <person name="Poyet M."/>
            <person name="Groussin M."/>
            <person name="Gibbons S.M."/>
            <person name="Avila-Pacheco J."/>
            <person name="Jiang X."/>
            <person name="Kearney S.M."/>
            <person name="Perrotta A.R."/>
            <person name="Berdy B."/>
            <person name="Zhao S."/>
            <person name="Lieberman T.D."/>
            <person name="Swanson P.K."/>
            <person name="Smith M."/>
            <person name="Roesemann S."/>
            <person name="Alexander J.E."/>
            <person name="Rich S.A."/>
            <person name="Livny J."/>
            <person name="Vlamakis H."/>
            <person name="Clish C."/>
            <person name="Bullock K."/>
            <person name="Deik A."/>
            <person name="Scott J."/>
            <person name="Pierce K.A."/>
            <person name="Xavier R.J."/>
            <person name="Alm E.J."/>
        </authorList>
    </citation>
    <scope>NUCLEOTIDE SEQUENCE [LARGE SCALE GENOMIC DNA]</scope>
    <source>
        <strain evidence="3 7">BIOML-A7</strain>
        <strain evidence="4 8">BIOML-A8</strain>
    </source>
</reference>
<evidence type="ECO:0000313" key="3">
    <source>
        <dbReference type="EMBL" id="KAA5404023.1"/>
    </source>
</evidence>
<evidence type="ECO:0000313" key="2">
    <source>
        <dbReference type="EMBL" id="ALJ58005.1"/>
    </source>
</evidence>
<dbReference type="PATRIC" id="fig|246787.4.peg.766"/>
<feature type="domain" description="GP-PDE" evidence="1">
    <location>
        <begin position="110"/>
        <end position="340"/>
    </location>
</feature>
<dbReference type="Proteomes" id="UP000061809">
    <property type="component" value="Chromosome"/>
</dbReference>
<dbReference type="PANTHER" id="PTHR46211">
    <property type="entry name" value="GLYCEROPHOSPHORYL DIESTER PHOSPHODIESTERASE"/>
    <property type="match status" value="1"/>
</dbReference>
<dbReference type="InterPro" id="IPR017946">
    <property type="entry name" value="PLC-like_Pdiesterase_TIM-brl"/>
</dbReference>
<reference evidence="2 6" key="1">
    <citation type="journal article" date="2015" name="Science">
        <title>Genetic determinants of in vivo fitness and diet responsiveness in multiple human gut Bacteroides.</title>
        <authorList>
            <person name="Wu M."/>
            <person name="McNulty N.P."/>
            <person name="Rodionov D.A."/>
            <person name="Khoroshkin M.S."/>
            <person name="Griffin N.W."/>
            <person name="Cheng J."/>
            <person name="Latreille P."/>
            <person name="Kerstetter R.A."/>
            <person name="Terrapon N."/>
            <person name="Henrissat B."/>
            <person name="Osterman A.L."/>
            <person name="Gordon J.I."/>
        </authorList>
    </citation>
    <scope>NUCLEOTIDE SEQUENCE [LARGE SCALE GENOMIC DNA]</scope>
    <source>
        <strain evidence="2 6">WH2</strain>
    </source>
</reference>
<dbReference type="PROSITE" id="PS51704">
    <property type="entry name" value="GP_PDE"/>
    <property type="match status" value="1"/>
</dbReference>
<dbReference type="PROSITE" id="PS50007">
    <property type="entry name" value="PIPLC_X_DOMAIN"/>
    <property type="match status" value="1"/>
</dbReference>
<dbReference type="EMBL" id="VVYX01000039">
    <property type="protein sequence ID" value="KAA5414375.1"/>
    <property type="molecule type" value="Genomic_DNA"/>
</dbReference>
<accession>A0A0P0FKZ0</accession>
<dbReference type="AlphaFoldDB" id="A0A0P0FKZ0"/>
<dbReference type="RefSeq" id="WP_007213413.1">
    <property type="nucleotide sequence ID" value="NZ_CAXKYC010000046.1"/>
</dbReference>
<sequence length="344" mass="39158">MKNAIFIAGMLLSSFVIRAGDISKYVLDNYLIPVGQSGSVVGRIYPTPSNVRLLSDTSSLFRIDLKEKSICLKKNRALSAGQTSYRYGITLLIDGQQCEFELLKDGFSKNRVVAHRGAWRQKGVLQNSVRSFQNAVELGCQGSELDVWLTADNRVVLSHDPHVYGLEVENITSLQLFQQTINEKDPVPSLQELLIAARAQNSTHPIIEIKDSQKGLERTLQLTDSVVNIVHRMKMQGYVEYISFNYEVLKRIRELDPTARTLYLWEGKKELKDLVNDRISGIDYSYYAYRQDKNLTQKAREAGLLTNVWTVNNAEELQQYYLLGVDYITTDEPELLLKIIDSLK</sequence>
<dbReference type="Proteomes" id="UP001221924">
    <property type="component" value="Unassembled WGS sequence"/>
</dbReference>
<protein>
    <submittedName>
        <fullName evidence="2">Cytoplasmic glycerophosphodiester phosphodiesterase</fullName>
    </submittedName>
    <submittedName>
        <fullName evidence="5">Glycerophosphodiester phosphodiesterase family protein</fullName>
    </submittedName>
</protein>
<evidence type="ECO:0000313" key="4">
    <source>
        <dbReference type="EMBL" id="KAA5414375.1"/>
    </source>
</evidence>
<dbReference type="Proteomes" id="UP000482653">
    <property type="component" value="Unassembled WGS sequence"/>
</dbReference>
<evidence type="ECO:0000313" key="6">
    <source>
        <dbReference type="Proteomes" id="UP000061809"/>
    </source>
</evidence>
<dbReference type="KEGG" id="bcel:BcellWH2_00741"/>
<gene>
    <name evidence="2" type="ORF">BcellWH2_00741</name>
    <name evidence="3" type="ORF">F2Y86_22530</name>
    <name evidence="4" type="ORF">F2Y87_23915</name>
    <name evidence="5" type="ORF">PZH42_23075</name>
</gene>
<evidence type="ECO:0000259" key="1">
    <source>
        <dbReference type="PROSITE" id="PS51704"/>
    </source>
</evidence>
<dbReference type="EMBL" id="JARFID010000034">
    <property type="protein sequence ID" value="MDE8696992.1"/>
    <property type="molecule type" value="Genomic_DNA"/>
</dbReference>
<dbReference type="GO" id="GO:0006629">
    <property type="term" value="P:lipid metabolic process"/>
    <property type="evidence" value="ECO:0007669"/>
    <property type="project" value="InterPro"/>
</dbReference>
<evidence type="ECO:0000313" key="7">
    <source>
        <dbReference type="Proteomes" id="UP000325055"/>
    </source>
</evidence>
<proteinExistence type="predicted"/>
<dbReference type="Pfam" id="PF03009">
    <property type="entry name" value="GDPD"/>
    <property type="match status" value="1"/>
</dbReference>
<dbReference type="EMBL" id="VVYW01000024">
    <property type="protein sequence ID" value="KAA5404023.1"/>
    <property type="molecule type" value="Genomic_DNA"/>
</dbReference>
<dbReference type="Proteomes" id="UP000325055">
    <property type="component" value="Unassembled WGS sequence"/>
</dbReference>
<name>A0A0P0FKZ0_9BACE</name>
<evidence type="ECO:0000313" key="8">
    <source>
        <dbReference type="Proteomes" id="UP000482653"/>
    </source>
</evidence>
<dbReference type="PANTHER" id="PTHR46211:SF1">
    <property type="entry name" value="GLYCEROPHOSPHODIESTER PHOSPHODIESTERASE, CYTOPLASMIC"/>
    <property type="match status" value="1"/>
</dbReference>
<reference evidence="5" key="3">
    <citation type="submission" date="2023-03" db="EMBL/GenBank/DDBJ databases">
        <title>DFI Biobank Strains.</title>
        <authorList>
            <person name="Mostad J."/>
            <person name="Paddock L."/>
            <person name="Medina S."/>
            <person name="Waligurski E."/>
            <person name="Barat B."/>
            <person name="Smith R."/>
            <person name="Burgo V."/>
            <person name="Metcalfe C."/>
            <person name="Woodson C."/>
            <person name="Sundararajan A."/>
            <person name="Ramaswamy R."/>
            <person name="Lin H."/>
            <person name="Pamer E.G."/>
        </authorList>
    </citation>
    <scope>NUCLEOTIDE SEQUENCE</scope>
    <source>
        <strain evidence="5">DFI.9.5</strain>
    </source>
</reference>
<evidence type="ECO:0000313" key="5">
    <source>
        <dbReference type="EMBL" id="MDE8696992.1"/>
    </source>
</evidence>
<dbReference type="InterPro" id="IPR030395">
    <property type="entry name" value="GP_PDE_dom"/>
</dbReference>
<dbReference type="EMBL" id="CP012801">
    <property type="protein sequence ID" value="ALJ58005.1"/>
    <property type="molecule type" value="Genomic_DNA"/>
</dbReference>